<organism evidence="3 4">
    <name type="scientific">Kushneria phyllosphaerae</name>
    <dbReference type="NCBI Taxonomy" id="2100822"/>
    <lineage>
        <taxon>Bacteria</taxon>
        <taxon>Pseudomonadati</taxon>
        <taxon>Pseudomonadota</taxon>
        <taxon>Gammaproteobacteria</taxon>
        <taxon>Oceanospirillales</taxon>
        <taxon>Halomonadaceae</taxon>
        <taxon>Kushneria</taxon>
    </lineage>
</organism>
<feature type="region of interest" description="Disordered" evidence="1">
    <location>
        <begin position="200"/>
        <end position="224"/>
    </location>
</feature>
<proteinExistence type="predicted"/>
<dbReference type="Gene3D" id="2.60.40.420">
    <property type="entry name" value="Cupredoxins - blue copper proteins"/>
    <property type="match status" value="1"/>
</dbReference>
<keyword evidence="2" id="KW-0732">Signal</keyword>
<dbReference type="InterPro" id="IPR008972">
    <property type="entry name" value="Cupredoxin"/>
</dbReference>
<sequence>MAHSLKWYVMALLLVSSMTAMAGGSLQMTQAGHDTPLDQAVVEIMLPGHGAFNTPHDHYEIVQRNAHFEPLVTVIPVGASVSFPNQDTTRHQVFSFSPPKVFSLDLYLKETPAPVAFETPGVEVLGCNIHDSMEAFIVISEAPFFAMTDKSGRISLDQLPPGRYPMRVWHPRLEDTHQQWWEGEIDTRSENRVALTLAATPAPSSEPSLLQQRFQRGLQHQEHP</sequence>
<dbReference type="AlphaFoldDB" id="A0A2R8CKQ9"/>
<evidence type="ECO:0000256" key="2">
    <source>
        <dbReference type="SAM" id="SignalP"/>
    </source>
</evidence>
<dbReference type="Proteomes" id="UP000244934">
    <property type="component" value="Unassembled WGS sequence"/>
</dbReference>
<name>A0A2R8CKQ9_9GAMM</name>
<gene>
    <name evidence="3" type="ORF">KSP9073_01499</name>
</gene>
<accession>A0A2R8CKQ9</accession>
<feature type="compositionally biased region" description="Polar residues" evidence="1">
    <location>
        <begin position="202"/>
        <end position="214"/>
    </location>
</feature>
<feature type="chain" id="PRO_5015311240" description="Methylamine utilization protein" evidence="2">
    <location>
        <begin position="23"/>
        <end position="224"/>
    </location>
</feature>
<evidence type="ECO:0008006" key="5">
    <source>
        <dbReference type="Google" id="ProtNLM"/>
    </source>
</evidence>
<feature type="signal peptide" evidence="2">
    <location>
        <begin position="1"/>
        <end position="22"/>
    </location>
</feature>
<dbReference type="SUPFAM" id="SSF49503">
    <property type="entry name" value="Cupredoxins"/>
    <property type="match status" value="1"/>
</dbReference>
<protein>
    <recommendedName>
        <fullName evidence="5">Methylamine utilization protein</fullName>
    </recommendedName>
</protein>
<keyword evidence="4" id="KW-1185">Reference proteome</keyword>
<evidence type="ECO:0000256" key="1">
    <source>
        <dbReference type="SAM" id="MobiDB-lite"/>
    </source>
</evidence>
<dbReference type="RefSeq" id="WP_108842332.1">
    <property type="nucleotide sequence ID" value="NZ_ONZI01000002.1"/>
</dbReference>
<dbReference type="EMBL" id="ONZI01000002">
    <property type="protein sequence ID" value="SPJ33490.1"/>
    <property type="molecule type" value="Genomic_DNA"/>
</dbReference>
<reference evidence="4" key="1">
    <citation type="submission" date="2018-03" db="EMBL/GenBank/DDBJ databases">
        <authorList>
            <person name="Navarro De La Torre S."/>
        </authorList>
    </citation>
    <scope>NUCLEOTIDE SEQUENCE [LARGE SCALE GENOMIC DNA]</scope>
    <source>
        <strain evidence="4">EAod3</strain>
    </source>
</reference>
<evidence type="ECO:0000313" key="3">
    <source>
        <dbReference type="EMBL" id="SPJ33490.1"/>
    </source>
</evidence>
<evidence type="ECO:0000313" key="4">
    <source>
        <dbReference type="Proteomes" id="UP000244934"/>
    </source>
</evidence>
<dbReference type="OrthoDB" id="9772097at2"/>